<name>A0ABV7S4R6_9RHOB</name>
<keyword evidence="3" id="KW-1185">Reference proteome</keyword>
<keyword evidence="2" id="KW-0238">DNA-binding</keyword>
<feature type="domain" description="Arc-like DNA binding" evidence="1">
    <location>
        <begin position="10"/>
        <end position="44"/>
    </location>
</feature>
<gene>
    <name evidence="2" type="ORF">ACFOMP_18230</name>
</gene>
<accession>A0ABV7S4R6</accession>
<dbReference type="GO" id="GO:0003677">
    <property type="term" value="F:DNA binding"/>
    <property type="evidence" value="ECO:0007669"/>
    <property type="project" value="UniProtKB-KW"/>
</dbReference>
<dbReference type="EMBL" id="JBHRXE010000058">
    <property type="protein sequence ID" value="MFC3571396.1"/>
    <property type="molecule type" value="Genomic_DNA"/>
</dbReference>
<protein>
    <submittedName>
        <fullName evidence="2">Arc family DNA-binding protein</fullName>
    </submittedName>
</protein>
<reference evidence="3" key="1">
    <citation type="journal article" date="2019" name="Int. J. Syst. Evol. Microbiol.">
        <title>The Global Catalogue of Microorganisms (GCM) 10K type strain sequencing project: providing services to taxonomists for standard genome sequencing and annotation.</title>
        <authorList>
            <consortium name="The Broad Institute Genomics Platform"/>
            <consortium name="The Broad Institute Genome Sequencing Center for Infectious Disease"/>
            <person name="Wu L."/>
            <person name="Ma J."/>
        </authorList>
    </citation>
    <scope>NUCLEOTIDE SEQUENCE [LARGE SCALE GENOMIC DNA]</scope>
    <source>
        <strain evidence="3">VKM B-3226</strain>
    </source>
</reference>
<evidence type="ECO:0000259" key="1">
    <source>
        <dbReference type="Pfam" id="PF03869"/>
    </source>
</evidence>
<dbReference type="RefSeq" id="WP_019352182.1">
    <property type="nucleotide sequence ID" value="NZ_JBHRXE010000058.1"/>
</dbReference>
<evidence type="ECO:0000313" key="2">
    <source>
        <dbReference type="EMBL" id="MFC3571396.1"/>
    </source>
</evidence>
<sequence length="188" mass="21096">MAEDTSRAWKDQYMLRLPDGLRERIKSRAEGEKSSINAEIVKVLLREFPAPAPKVGAVQIAMENVLRALRRNASVRWRDCLSHYADMNNLDADALGAIRDARDVTLSYRYPDGLVFTMKAPLPIEHTIAEWLAQIEHSETDDQMQERLAELNDFLAAGPDPSQFEAVIDPDGTSPRLSGKAVVLRLKP</sequence>
<proteinExistence type="predicted"/>
<dbReference type="InterPro" id="IPR005569">
    <property type="entry name" value="Arc_DNA-bd_dom"/>
</dbReference>
<evidence type="ECO:0000313" key="3">
    <source>
        <dbReference type="Proteomes" id="UP001595596"/>
    </source>
</evidence>
<dbReference type="Proteomes" id="UP001595596">
    <property type="component" value="Unassembled WGS sequence"/>
</dbReference>
<organism evidence="2 3">
    <name type="scientific">Paracoccus simplex</name>
    <dbReference type="NCBI Taxonomy" id="2086346"/>
    <lineage>
        <taxon>Bacteria</taxon>
        <taxon>Pseudomonadati</taxon>
        <taxon>Pseudomonadota</taxon>
        <taxon>Alphaproteobacteria</taxon>
        <taxon>Rhodobacterales</taxon>
        <taxon>Paracoccaceae</taxon>
        <taxon>Paracoccus</taxon>
    </lineage>
</organism>
<dbReference type="Pfam" id="PF03869">
    <property type="entry name" value="Arc"/>
    <property type="match status" value="1"/>
</dbReference>
<comment type="caution">
    <text evidence="2">The sequence shown here is derived from an EMBL/GenBank/DDBJ whole genome shotgun (WGS) entry which is preliminary data.</text>
</comment>